<name>A0A6J4MF54_9ACTN</name>
<reference evidence="1" key="1">
    <citation type="submission" date="2020-02" db="EMBL/GenBank/DDBJ databases">
        <authorList>
            <person name="Meier V. D."/>
        </authorList>
    </citation>
    <scope>NUCLEOTIDE SEQUENCE</scope>
    <source>
        <strain evidence="1">AVDCRST_MAG34</strain>
    </source>
</reference>
<accession>A0A6J4MF54</accession>
<proteinExistence type="predicted"/>
<protein>
    <recommendedName>
        <fullName evidence="2">DUF5063 domain-containing protein</fullName>
    </recommendedName>
</protein>
<dbReference type="InterPro" id="IPR032025">
    <property type="entry name" value="DUF5063"/>
</dbReference>
<dbReference type="Gene3D" id="1.20.120.1550">
    <property type="entry name" value="Protein of unknown function DUF5063"/>
    <property type="match status" value="1"/>
</dbReference>
<organism evidence="1">
    <name type="scientific">uncultured Nocardioidaceae bacterium</name>
    <dbReference type="NCBI Taxonomy" id="253824"/>
    <lineage>
        <taxon>Bacteria</taxon>
        <taxon>Bacillati</taxon>
        <taxon>Actinomycetota</taxon>
        <taxon>Actinomycetes</taxon>
        <taxon>Propionibacteriales</taxon>
        <taxon>Nocardioidaceae</taxon>
        <taxon>environmental samples</taxon>
    </lineage>
</organism>
<dbReference type="EMBL" id="CADCUI010000057">
    <property type="protein sequence ID" value="CAA9358049.1"/>
    <property type="molecule type" value="Genomic_DNA"/>
</dbReference>
<gene>
    <name evidence="1" type="ORF">AVDCRST_MAG34-2242</name>
</gene>
<dbReference type="Pfam" id="PF16702">
    <property type="entry name" value="DUF5063"/>
    <property type="match status" value="1"/>
</dbReference>
<evidence type="ECO:0000313" key="1">
    <source>
        <dbReference type="EMBL" id="CAA9358049.1"/>
    </source>
</evidence>
<dbReference type="AlphaFoldDB" id="A0A6J4MF54"/>
<dbReference type="InterPro" id="IPR038312">
    <property type="entry name" value="DUF5063_sf"/>
</dbReference>
<sequence length="207" mass="22276">MVDTTGDLTTSPQAELSPELEEFAQQIADQVESFLIAVRAIARGEASGGQAISLLLLVVSQVLLAGGRLGVQEDFQPTDEYEPDPGPDPDLDDMRLRLAVLLEGVDAYTEVFDPYVDPPELVSSLLSDELTSIASALAHGLRHHKAGRVAEALWWWQFSYVASWGGEASAALRALQSVVAHDRLDAEFQSELEDVAAAEQMLGSAAD</sequence>
<evidence type="ECO:0008006" key="2">
    <source>
        <dbReference type="Google" id="ProtNLM"/>
    </source>
</evidence>